<comment type="caution">
    <text evidence="2">The sequence shown here is derived from an EMBL/GenBank/DDBJ whole genome shotgun (WGS) entry which is preliminary data.</text>
</comment>
<proteinExistence type="predicted"/>
<gene>
    <name evidence="2" type="ORF">BBJ29_009706</name>
</gene>
<sequence length="356" mass="39530">MPLLLRPTAPSPSIDELAFAVSVAPLSTATSSVRSVSSVTDSSQQLQRCATHGRLSYRRRFSTAGTEADLEKCTDEMCNDPHHIHLQQRASQQSLPRSNQGKTKDPSDAELDSAFRDSKHSSRETQPDDDMRSSSDASYMSEAERVSSVLSCGCSCADANEMCITSSAVVIEDRQLAVVDKELRDFRKTFMRKIYTRLTKIPGPFGRKKAKTTCQRPINIYERIELSRTVFLSYQPMLTVNKFPPNVGLTTMQELSKQCLMVRLSHLYAVDEHATLSQPATVDFSKLFTVKNAVASEATDLPVKGTSVVLQAIEVRAYRLYFGKSFDDADVESWDDEDGDSIGDALLDLVETIAFE</sequence>
<dbReference type="GO" id="GO:0003824">
    <property type="term" value="F:catalytic activity"/>
    <property type="evidence" value="ECO:0007669"/>
    <property type="project" value="InterPro"/>
</dbReference>
<dbReference type="Proteomes" id="UP000284657">
    <property type="component" value="Unassembled WGS sequence"/>
</dbReference>
<dbReference type="InterPro" id="IPR011013">
    <property type="entry name" value="Gal_mutarotase_sf_dom"/>
</dbReference>
<accession>A0A421FZY5</accession>
<feature type="region of interest" description="Disordered" evidence="1">
    <location>
        <begin position="87"/>
        <end position="140"/>
    </location>
</feature>
<dbReference type="GO" id="GO:0030246">
    <property type="term" value="F:carbohydrate binding"/>
    <property type="evidence" value="ECO:0007669"/>
    <property type="project" value="InterPro"/>
</dbReference>
<organism evidence="2 3">
    <name type="scientific">Phytophthora kernoviae</name>
    <dbReference type="NCBI Taxonomy" id="325452"/>
    <lineage>
        <taxon>Eukaryota</taxon>
        <taxon>Sar</taxon>
        <taxon>Stramenopiles</taxon>
        <taxon>Oomycota</taxon>
        <taxon>Peronosporomycetes</taxon>
        <taxon>Peronosporales</taxon>
        <taxon>Peronosporaceae</taxon>
        <taxon>Phytophthora</taxon>
    </lineage>
</organism>
<dbReference type="SUPFAM" id="SSF74650">
    <property type="entry name" value="Galactose mutarotase-like"/>
    <property type="match status" value="1"/>
</dbReference>
<dbReference type="EMBL" id="MBAD02001211">
    <property type="protein sequence ID" value="RLN57176.1"/>
    <property type="molecule type" value="Genomic_DNA"/>
</dbReference>
<evidence type="ECO:0000313" key="2">
    <source>
        <dbReference type="EMBL" id="RLN57176.1"/>
    </source>
</evidence>
<dbReference type="GO" id="GO:0005975">
    <property type="term" value="P:carbohydrate metabolic process"/>
    <property type="evidence" value="ECO:0007669"/>
    <property type="project" value="InterPro"/>
</dbReference>
<protein>
    <submittedName>
        <fullName evidence="2">Uncharacterized protein</fullName>
    </submittedName>
</protein>
<reference evidence="2 3" key="1">
    <citation type="submission" date="2018-07" db="EMBL/GenBank/DDBJ databases">
        <title>Genome sequencing of oomycete isolates from Chile give support for New Zealand origin for Phytophthora kernoviae and make available the first Nothophytophthora sp. genome.</title>
        <authorList>
            <person name="Studholme D.J."/>
            <person name="Sanfuentes E."/>
            <person name="Panda P."/>
            <person name="Hill R."/>
            <person name="Sambles C."/>
            <person name="Grant M."/>
            <person name="Williams N.M."/>
            <person name="Mcdougal R.L."/>
        </authorList>
    </citation>
    <scope>NUCLEOTIDE SEQUENCE [LARGE SCALE GENOMIC DNA]</scope>
    <source>
        <strain evidence="2">Chile7</strain>
    </source>
</reference>
<dbReference type="AlphaFoldDB" id="A0A421FZY5"/>
<dbReference type="Gene3D" id="2.60.40.1360">
    <property type="match status" value="1"/>
</dbReference>
<evidence type="ECO:0000313" key="3">
    <source>
        <dbReference type="Proteomes" id="UP000284657"/>
    </source>
</evidence>
<feature type="compositionally biased region" description="Basic and acidic residues" evidence="1">
    <location>
        <begin position="102"/>
        <end position="133"/>
    </location>
</feature>
<evidence type="ECO:0000256" key="1">
    <source>
        <dbReference type="SAM" id="MobiDB-lite"/>
    </source>
</evidence>
<feature type="compositionally biased region" description="Polar residues" evidence="1">
    <location>
        <begin position="88"/>
        <end position="101"/>
    </location>
</feature>
<name>A0A421FZY5_9STRA</name>